<dbReference type="GO" id="GO:0005886">
    <property type="term" value="C:plasma membrane"/>
    <property type="evidence" value="ECO:0007669"/>
    <property type="project" value="UniProtKB-SubCell"/>
</dbReference>
<evidence type="ECO:0000256" key="3">
    <source>
        <dbReference type="ARBA" id="ARBA00022475"/>
    </source>
</evidence>
<comment type="similarity">
    <text evidence="7">Belongs to the binding-protein-dependent transport system permease family.</text>
</comment>
<evidence type="ECO:0000256" key="7">
    <source>
        <dbReference type="RuleBase" id="RU363032"/>
    </source>
</evidence>
<sequence length="296" mass="31686">MRRLRRPPRLSWSLRRRESTPLDKATITLVALIVLTALIGPLVAPDIYLSDIRNAFHPPSGQHWFGTDDQGRDVLWRVIVACRTSLGAAAVIVFGYGLLGTVVATVASVGPRWLDEALMRLTDAVLAFPGLLFALAVTAALGAGVLTVMTALILTGWPMTARLLRGIVRETMAMPFVQGARTLGVSRTRLMTRHVLPNALPALWVKWASDIGNTVITVGGLSFIGAGAQPPTAEWGAMVATAQGHVSTAWWIALFPGLAIAVTAVAFGLLGDMLHLRTDPAVRQRAAAARARQVAR</sequence>
<organism evidence="9 10">
    <name type="scientific">Pseudofrankia asymbiotica</name>
    <dbReference type="NCBI Taxonomy" id="1834516"/>
    <lineage>
        <taxon>Bacteria</taxon>
        <taxon>Bacillati</taxon>
        <taxon>Actinomycetota</taxon>
        <taxon>Actinomycetes</taxon>
        <taxon>Frankiales</taxon>
        <taxon>Frankiaceae</taxon>
        <taxon>Pseudofrankia</taxon>
    </lineage>
</organism>
<dbReference type="PANTHER" id="PTHR43386">
    <property type="entry name" value="OLIGOPEPTIDE TRANSPORT SYSTEM PERMEASE PROTEIN APPC"/>
    <property type="match status" value="1"/>
</dbReference>
<evidence type="ECO:0000313" key="10">
    <source>
        <dbReference type="Proteomes" id="UP000188929"/>
    </source>
</evidence>
<evidence type="ECO:0000256" key="6">
    <source>
        <dbReference type="ARBA" id="ARBA00023136"/>
    </source>
</evidence>
<keyword evidence="5 7" id="KW-1133">Transmembrane helix</keyword>
<dbReference type="SUPFAM" id="SSF161098">
    <property type="entry name" value="MetI-like"/>
    <property type="match status" value="1"/>
</dbReference>
<dbReference type="Proteomes" id="UP000188929">
    <property type="component" value="Unassembled WGS sequence"/>
</dbReference>
<feature type="transmembrane region" description="Helical" evidence="7">
    <location>
        <begin position="131"/>
        <end position="154"/>
    </location>
</feature>
<evidence type="ECO:0000256" key="5">
    <source>
        <dbReference type="ARBA" id="ARBA00022989"/>
    </source>
</evidence>
<keyword evidence="4 7" id="KW-0812">Transmembrane</keyword>
<keyword evidence="3" id="KW-1003">Cell membrane</keyword>
<evidence type="ECO:0000256" key="4">
    <source>
        <dbReference type="ARBA" id="ARBA00022692"/>
    </source>
</evidence>
<keyword evidence="6 7" id="KW-0472">Membrane</keyword>
<dbReference type="STRING" id="1834516.BL253_21380"/>
<feature type="transmembrane region" description="Helical" evidence="7">
    <location>
        <begin position="86"/>
        <end position="110"/>
    </location>
</feature>
<keyword evidence="10" id="KW-1185">Reference proteome</keyword>
<dbReference type="CDD" id="cd06261">
    <property type="entry name" value="TM_PBP2"/>
    <property type="match status" value="1"/>
</dbReference>
<feature type="transmembrane region" description="Helical" evidence="7">
    <location>
        <begin position="21"/>
        <end position="44"/>
    </location>
</feature>
<dbReference type="EMBL" id="MOMC01000044">
    <property type="protein sequence ID" value="ONH27824.1"/>
    <property type="molecule type" value="Genomic_DNA"/>
</dbReference>
<dbReference type="AlphaFoldDB" id="A0A1V2I7F7"/>
<accession>A0A1V2I7F7</accession>
<dbReference type="InterPro" id="IPR035906">
    <property type="entry name" value="MetI-like_sf"/>
</dbReference>
<keyword evidence="2 7" id="KW-0813">Transport</keyword>
<dbReference type="Gene3D" id="1.10.3720.10">
    <property type="entry name" value="MetI-like"/>
    <property type="match status" value="1"/>
</dbReference>
<name>A0A1V2I7F7_9ACTN</name>
<dbReference type="PROSITE" id="PS50928">
    <property type="entry name" value="ABC_TM1"/>
    <property type="match status" value="1"/>
</dbReference>
<feature type="transmembrane region" description="Helical" evidence="7">
    <location>
        <begin position="248"/>
        <end position="270"/>
    </location>
</feature>
<gene>
    <name evidence="9" type="ORF">BL253_21380</name>
</gene>
<dbReference type="InterPro" id="IPR000515">
    <property type="entry name" value="MetI-like"/>
</dbReference>
<dbReference type="PANTHER" id="PTHR43386:SF1">
    <property type="entry name" value="D,D-DIPEPTIDE TRANSPORT SYSTEM PERMEASE PROTEIN DDPC-RELATED"/>
    <property type="match status" value="1"/>
</dbReference>
<dbReference type="GO" id="GO:0055085">
    <property type="term" value="P:transmembrane transport"/>
    <property type="evidence" value="ECO:0007669"/>
    <property type="project" value="InterPro"/>
</dbReference>
<comment type="subcellular location">
    <subcellularLocation>
        <location evidence="1 7">Cell membrane</location>
        <topology evidence="1 7">Multi-pass membrane protein</topology>
    </subcellularLocation>
</comment>
<evidence type="ECO:0000256" key="2">
    <source>
        <dbReference type="ARBA" id="ARBA00022448"/>
    </source>
</evidence>
<protein>
    <submittedName>
        <fullName evidence="9">ABC transporter permease</fullName>
    </submittedName>
</protein>
<evidence type="ECO:0000256" key="1">
    <source>
        <dbReference type="ARBA" id="ARBA00004651"/>
    </source>
</evidence>
<comment type="caution">
    <text evidence="9">The sequence shown here is derived from an EMBL/GenBank/DDBJ whole genome shotgun (WGS) entry which is preliminary data.</text>
</comment>
<reference evidence="10" key="1">
    <citation type="submission" date="2016-10" db="EMBL/GenBank/DDBJ databases">
        <title>Frankia sp. NRRL B-16386 Genome sequencing.</title>
        <authorList>
            <person name="Ghodhbane-Gtari F."/>
            <person name="Swanson E."/>
            <person name="Gueddou A."/>
            <person name="Hezbri K."/>
            <person name="Ktari K."/>
            <person name="Nouioui I."/>
            <person name="Morris K."/>
            <person name="Simpson S."/>
            <person name="Abebe-Akele F."/>
            <person name="Thomas K."/>
            <person name="Gtari M."/>
            <person name="Tisa L.S."/>
        </authorList>
    </citation>
    <scope>NUCLEOTIDE SEQUENCE [LARGE SCALE GENOMIC DNA]</scope>
    <source>
        <strain evidence="10">NRRL B-16386</strain>
    </source>
</reference>
<feature type="domain" description="ABC transmembrane type-1" evidence="8">
    <location>
        <begin position="82"/>
        <end position="271"/>
    </location>
</feature>
<evidence type="ECO:0000259" key="8">
    <source>
        <dbReference type="PROSITE" id="PS50928"/>
    </source>
</evidence>
<dbReference type="Pfam" id="PF00528">
    <property type="entry name" value="BPD_transp_1"/>
    <property type="match status" value="1"/>
</dbReference>
<dbReference type="InterPro" id="IPR050366">
    <property type="entry name" value="BP-dependent_transpt_permease"/>
</dbReference>
<evidence type="ECO:0000313" key="9">
    <source>
        <dbReference type="EMBL" id="ONH27824.1"/>
    </source>
</evidence>
<proteinExistence type="inferred from homology"/>